<comment type="caution">
    <text evidence="2">The sequence shown here is derived from an EMBL/GenBank/DDBJ whole genome shotgun (WGS) entry which is preliminary data.</text>
</comment>
<protein>
    <submittedName>
        <fullName evidence="2">Uncharacterized protein</fullName>
    </submittedName>
</protein>
<name>A0A7Y9FFZ5_9CELL</name>
<evidence type="ECO:0000256" key="1">
    <source>
        <dbReference type="SAM" id="MobiDB-lite"/>
    </source>
</evidence>
<dbReference type="AlphaFoldDB" id="A0A7Y9FFZ5"/>
<organism evidence="2 3">
    <name type="scientific">Cellulomonas oligotrophica</name>
    <dbReference type="NCBI Taxonomy" id="931536"/>
    <lineage>
        <taxon>Bacteria</taxon>
        <taxon>Bacillati</taxon>
        <taxon>Actinomycetota</taxon>
        <taxon>Actinomycetes</taxon>
        <taxon>Micrococcales</taxon>
        <taxon>Cellulomonadaceae</taxon>
        <taxon>Cellulomonas</taxon>
    </lineage>
</organism>
<dbReference type="EMBL" id="JACCBK010000001">
    <property type="protein sequence ID" value="NYD86605.1"/>
    <property type="molecule type" value="Genomic_DNA"/>
</dbReference>
<reference evidence="2 3" key="1">
    <citation type="submission" date="2020-07" db="EMBL/GenBank/DDBJ databases">
        <title>Sequencing the genomes of 1000 actinobacteria strains.</title>
        <authorList>
            <person name="Klenk H.-P."/>
        </authorList>
    </citation>
    <scope>NUCLEOTIDE SEQUENCE [LARGE SCALE GENOMIC DNA]</scope>
    <source>
        <strain evidence="2 3">DSM 24482</strain>
    </source>
</reference>
<sequence>MTAAREKPTAMRPPADGRGASSLRISDLTDAW</sequence>
<dbReference type="Proteomes" id="UP000577956">
    <property type="component" value="Unassembled WGS sequence"/>
</dbReference>
<accession>A0A7Y9FFZ5</accession>
<proteinExistence type="predicted"/>
<gene>
    <name evidence="2" type="ORF">BKA21_002154</name>
</gene>
<evidence type="ECO:0000313" key="3">
    <source>
        <dbReference type="Proteomes" id="UP000577956"/>
    </source>
</evidence>
<feature type="region of interest" description="Disordered" evidence="1">
    <location>
        <begin position="1"/>
        <end position="32"/>
    </location>
</feature>
<evidence type="ECO:0000313" key="2">
    <source>
        <dbReference type="EMBL" id="NYD86605.1"/>
    </source>
</evidence>